<dbReference type="AlphaFoldDB" id="A0A1J5QU75"/>
<evidence type="ECO:0000256" key="3">
    <source>
        <dbReference type="ARBA" id="ARBA00023004"/>
    </source>
</evidence>
<reference evidence="5" key="1">
    <citation type="submission" date="2016-10" db="EMBL/GenBank/DDBJ databases">
        <title>Sequence of Gallionella enrichment culture.</title>
        <authorList>
            <person name="Poehlein A."/>
            <person name="Muehling M."/>
            <person name="Daniel R."/>
        </authorList>
    </citation>
    <scope>NUCLEOTIDE SEQUENCE</scope>
</reference>
<name>A0A1J5QU75_9ZZZZ</name>
<keyword evidence="1" id="KW-0349">Heme</keyword>
<dbReference type="SUPFAM" id="SSF46626">
    <property type="entry name" value="Cytochrome c"/>
    <property type="match status" value="1"/>
</dbReference>
<feature type="domain" description="Cytochrome c" evidence="4">
    <location>
        <begin position="53"/>
        <end position="147"/>
    </location>
</feature>
<organism evidence="5">
    <name type="scientific">mine drainage metagenome</name>
    <dbReference type="NCBI Taxonomy" id="410659"/>
    <lineage>
        <taxon>unclassified sequences</taxon>
        <taxon>metagenomes</taxon>
        <taxon>ecological metagenomes</taxon>
    </lineage>
</organism>
<evidence type="ECO:0000313" key="5">
    <source>
        <dbReference type="EMBL" id="OIQ87209.1"/>
    </source>
</evidence>
<keyword evidence="2" id="KW-0479">Metal-binding</keyword>
<dbReference type="InterPro" id="IPR036909">
    <property type="entry name" value="Cyt_c-like_dom_sf"/>
</dbReference>
<gene>
    <name evidence="5" type="primary">cycA_6</name>
    <name evidence="5" type="ORF">GALL_309360</name>
</gene>
<accession>A0A1J5QU75</accession>
<evidence type="ECO:0000256" key="2">
    <source>
        <dbReference type="ARBA" id="ARBA00022723"/>
    </source>
</evidence>
<sequence length="147" mass="15595">MSIRTLLTGALCLACAAALAPAARADQNSAGRAAVLAAYAAQARKADPNFTGFSAARGELLYSSRHPQARRADIQACAACHGADPTKPGQNARTGRPIDPVAVSANPKRFTALDTTEKWFGRNCKEIIGRDCTALEKGDYITYLQSR</sequence>
<dbReference type="GO" id="GO:0046872">
    <property type="term" value="F:metal ion binding"/>
    <property type="evidence" value="ECO:0007669"/>
    <property type="project" value="UniProtKB-KW"/>
</dbReference>
<protein>
    <submittedName>
        <fullName evidence="5">Cytochrome c</fullName>
    </submittedName>
</protein>
<proteinExistence type="predicted"/>
<dbReference type="GO" id="GO:0009055">
    <property type="term" value="F:electron transfer activity"/>
    <property type="evidence" value="ECO:0007669"/>
    <property type="project" value="InterPro"/>
</dbReference>
<keyword evidence="3" id="KW-0408">Iron</keyword>
<dbReference type="PROSITE" id="PS51007">
    <property type="entry name" value="CYTC"/>
    <property type="match status" value="1"/>
</dbReference>
<dbReference type="InterPro" id="IPR015170">
    <property type="entry name" value="DUF1924_SHP"/>
</dbReference>
<evidence type="ECO:0000259" key="4">
    <source>
        <dbReference type="PROSITE" id="PS51007"/>
    </source>
</evidence>
<dbReference type="GO" id="GO:0020037">
    <property type="term" value="F:heme binding"/>
    <property type="evidence" value="ECO:0007669"/>
    <property type="project" value="InterPro"/>
</dbReference>
<dbReference type="Pfam" id="PF09086">
    <property type="entry name" value="DUF1924"/>
    <property type="match status" value="1"/>
</dbReference>
<dbReference type="EMBL" id="MLJW01000434">
    <property type="protein sequence ID" value="OIQ87209.1"/>
    <property type="molecule type" value="Genomic_DNA"/>
</dbReference>
<dbReference type="Gene3D" id="1.10.760.10">
    <property type="entry name" value="Cytochrome c-like domain"/>
    <property type="match status" value="1"/>
</dbReference>
<dbReference type="InterPro" id="IPR009056">
    <property type="entry name" value="Cyt_c-like_dom"/>
</dbReference>
<evidence type="ECO:0000256" key="1">
    <source>
        <dbReference type="ARBA" id="ARBA00022617"/>
    </source>
</evidence>
<comment type="caution">
    <text evidence="5">The sequence shown here is derived from an EMBL/GenBank/DDBJ whole genome shotgun (WGS) entry which is preliminary data.</text>
</comment>